<keyword evidence="12" id="KW-1133">Transmembrane helix</keyword>
<dbReference type="SMART" id="SM00591">
    <property type="entry name" value="RWD"/>
    <property type="match status" value="1"/>
</dbReference>
<dbReference type="OrthoDB" id="1431934at2759"/>
<dbReference type="GO" id="GO:0008270">
    <property type="term" value="F:zinc ion binding"/>
    <property type="evidence" value="ECO:0007669"/>
    <property type="project" value="UniProtKB-KW"/>
</dbReference>
<evidence type="ECO:0000256" key="12">
    <source>
        <dbReference type="ARBA" id="ARBA00022989"/>
    </source>
</evidence>
<dbReference type="InterPro" id="IPR002867">
    <property type="entry name" value="IBR_dom"/>
</dbReference>
<evidence type="ECO:0000256" key="1">
    <source>
        <dbReference type="ARBA" id="ARBA00001798"/>
    </source>
</evidence>
<dbReference type="SUPFAM" id="SSF57850">
    <property type="entry name" value="RING/U-box"/>
    <property type="match status" value="2"/>
</dbReference>
<comment type="caution">
    <text evidence="19">The sequence shown here is derived from an EMBL/GenBank/DDBJ whole genome shotgun (WGS) entry which is preliminary data.</text>
</comment>
<evidence type="ECO:0000256" key="13">
    <source>
        <dbReference type="ARBA" id="ARBA00023136"/>
    </source>
</evidence>
<comment type="pathway">
    <text evidence="3">Protein modification; protein ubiquitination.</text>
</comment>
<dbReference type="Gene3D" id="3.30.40.10">
    <property type="entry name" value="Zinc/RING finger domain, C3HC4 (zinc finger)"/>
    <property type="match status" value="1"/>
</dbReference>
<dbReference type="InterPro" id="IPR006575">
    <property type="entry name" value="RWD_dom"/>
</dbReference>
<dbReference type="SMART" id="SM00647">
    <property type="entry name" value="IBR"/>
    <property type="match status" value="2"/>
</dbReference>
<protein>
    <recommendedName>
        <fullName evidence="4">RBR-type E3 ubiquitin transferase</fullName>
        <ecNumber evidence="4">2.3.2.31</ecNumber>
    </recommendedName>
</protein>
<dbReference type="CDD" id="cd23134">
    <property type="entry name" value="RING-HC_ITT1-like"/>
    <property type="match status" value="1"/>
</dbReference>
<accession>A0A9P5XHZ7</accession>
<keyword evidence="11" id="KW-0862">Zinc</keyword>
<dbReference type="InterPro" id="IPR044066">
    <property type="entry name" value="TRIAD_supradom"/>
</dbReference>
<evidence type="ECO:0000256" key="8">
    <source>
        <dbReference type="ARBA" id="ARBA00022737"/>
    </source>
</evidence>
<keyword evidence="20" id="KW-1185">Reference proteome</keyword>
<evidence type="ECO:0000313" key="19">
    <source>
        <dbReference type="EMBL" id="KAF9451772.1"/>
    </source>
</evidence>
<evidence type="ECO:0000256" key="7">
    <source>
        <dbReference type="ARBA" id="ARBA00022723"/>
    </source>
</evidence>
<evidence type="ECO:0000256" key="3">
    <source>
        <dbReference type="ARBA" id="ARBA00004906"/>
    </source>
</evidence>
<evidence type="ECO:0000259" key="18">
    <source>
        <dbReference type="PROSITE" id="PS51873"/>
    </source>
</evidence>
<feature type="domain" description="RWD" evidence="17">
    <location>
        <begin position="17"/>
        <end position="147"/>
    </location>
</feature>
<dbReference type="Pfam" id="PF22191">
    <property type="entry name" value="IBR_1"/>
    <property type="match status" value="1"/>
</dbReference>
<keyword evidence="6" id="KW-0812">Transmembrane</keyword>
<dbReference type="GO" id="GO:0005737">
    <property type="term" value="C:cytoplasm"/>
    <property type="evidence" value="ECO:0007669"/>
    <property type="project" value="UniProtKB-ARBA"/>
</dbReference>
<keyword evidence="9 15" id="KW-0863">Zinc-finger</keyword>
<dbReference type="Pfam" id="PF01485">
    <property type="entry name" value="IBR"/>
    <property type="match status" value="1"/>
</dbReference>
<evidence type="ECO:0000313" key="20">
    <source>
        <dbReference type="Proteomes" id="UP000807342"/>
    </source>
</evidence>
<dbReference type="SUPFAM" id="SSF54495">
    <property type="entry name" value="UBC-like"/>
    <property type="match status" value="1"/>
</dbReference>
<dbReference type="CDD" id="cd20341">
    <property type="entry name" value="BRcat_RBR_RNF14"/>
    <property type="match status" value="1"/>
</dbReference>
<evidence type="ECO:0000256" key="9">
    <source>
        <dbReference type="ARBA" id="ARBA00022771"/>
    </source>
</evidence>
<dbReference type="InterPro" id="IPR047548">
    <property type="entry name" value="Rcat_RBR_RNF14"/>
</dbReference>
<dbReference type="EC" id="2.3.2.31" evidence="4"/>
<dbReference type="FunFam" id="3.30.40.10:FF:000051">
    <property type="entry name" value="RBR-type E3 ubiquitin transferase"/>
    <property type="match status" value="1"/>
</dbReference>
<evidence type="ECO:0000256" key="11">
    <source>
        <dbReference type="ARBA" id="ARBA00022833"/>
    </source>
</evidence>
<gene>
    <name evidence="19" type="ORF">P691DRAFT_772827</name>
</gene>
<name>A0A9P5XHZ7_9AGAR</name>
<dbReference type="PANTHER" id="PTHR11685">
    <property type="entry name" value="RBR FAMILY RING FINGER AND IBR DOMAIN-CONTAINING"/>
    <property type="match status" value="1"/>
</dbReference>
<comment type="catalytic activity">
    <reaction evidence="1">
        <text>[E2 ubiquitin-conjugating enzyme]-S-ubiquitinyl-L-cysteine + [acceptor protein]-L-lysine = [E2 ubiquitin-conjugating enzyme]-L-cysteine + [acceptor protein]-N(6)-ubiquitinyl-L-lysine.</text>
        <dbReference type="EC" id="2.3.2.31"/>
    </reaction>
</comment>
<evidence type="ECO:0000256" key="5">
    <source>
        <dbReference type="ARBA" id="ARBA00022679"/>
    </source>
</evidence>
<keyword evidence="7" id="KW-0479">Metal-binding</keyword>
<evidence type="ECO:0000256" key="4">
    <source>
        <dbReference type="ARBA" id="ARBA00012251"/>
    </source>
</evidence>
<comment type="subcellular location">
    <subcellularLocation>
        <location evidence="2">Membrane</location>
        <topology evidence="2">Single-pass membrane protein</topology>
    </subcellularLocation>
</comment>
<evidence type="ECO:0000259" key="16">
    <source>
        <dbReference type="PROSITE" id="PS50089"/>
    </source>
</evidence>
<keyword evidence="10" id="KW-0833">Ubl conjugation pathway</keyword>
<dbReference type="Gene3D" id="1.20.120.1750">
    <property type="match status" value="1"/>
</dbReference>
<dbReference type="EMBL" id="MU151080">
    <property type="protein sequence ID" value="KAF9451772.1"/>
    <property type="molecule type" value="Genomic_DNA"/>
</dbReference>
<organism evidence="19 20">
    <name type="scientific">Macrolepiota fuliginosa MF-IS2</name>
    <dbReference type="NCBI Taxonomy" id="1400762"/>
    <lineage>
        <taxon>Eukaryota</taxon>
        <taxon>Fungi</taxon>
        <taxon>Dikarya</taxon>
        <taxon>Basidiomycota</taxon>
        <taxon>Agaricomycotina</taxon>
        <taxon>Agaricomycetes</taxon>
        <taxon>Agaricomycetidae</taxon>
        <taxon>Agaricales</taxon>
        <taxon>Agaricineae</taxon>
        <taxon>Agaricaceae</taxon>
        <taxon>Macrolepiota</taxon>
    </lineage>
</organism>
<feature type="domain" description="RING-type" evidence="16">
    <location>
        <begin position="191"/>
        <end position="224"/>
    </location>
</feature>
<evidence type="ECO:0000259" key="17">
    <source>
        <dbReference type="PROSITE" id="PS50908"/>
    </source>
</evidence>
<dbReference type="PROSITE" id="PS51873">
    <property type="entry name" value="TRIAD"/>
    <property type="match status" value="1"/>
</dbReference>
<dbReference type="InterPro" id="IPR001841">
    <property type="entry name" value="Znf_RING"/>
</dbReference>
<evidence type="ECO:0000256" key="2">
    <source>
        <dbReference type="ARBA" id="ARBA00004167"/>
    </source>
</evidence>
<dbReference type="InterPro" id="IPR013083">
    <property type="entry name" value="Znf_RING/FYVE/PHD"/>
</dbReference>
<dbReference type="CDD" id="cd23820">
    <property type="entry name" value="RWD_RNF14"/>
    <property type="match status" value="1"/>
</dbReference>
<dbReference type="PROSITE" id="PS50908">
    <property type="entry name" value="RWD"/>
    <property type="match status" value="1"/>
</dbReference>
<dbReference type="InterPro" id="IPR017907">
    <property type="entry name" value="Znf_RING_CS"/>
</dbReference>
<dbReference type="GO" id="GO:0016567">
    <property type="term" value="P:protein ubiquitination"/>
    <property type="evidence" value="ECO:0007669"/>
    <property type="project" value="InterPro"/>
</dbReference>
<dbReference type="GO" id="GO:0061630">
    <property type="term" value="F:ubiquitin protein ligase activity"/>
    <property type="evidence" value="ECO:0007669"/>
    <property type="project" value="UniProtKB-EC"/>
</dbReference>
<comment type="similarity">
    <text evidence="14">Belongs to the RBR family. RNF14 subfamily.</text>
</comment>
<sequence length="466" mass="53124">MSEDDEDLEACRGMQQQEYEVLESIYPECISSQIRAGLLKLDVPIELGDPRPVKVEPQEYGSVQRNDRTPSESLLLSTLPPLLLQLSLPPGYPITGPPEILSLRAAHLWLSKSAQLQTKLIDQWQSGEPVLYNWIEYIRTGDFLSDLGMLSREDDTIIQIYYPAPHILASLLQAHETSSKSLEFAKNSYPCSICLTSLKGSRCLKLSCDHIFCRSCLEDFWKLCIEEGDVGRVGCADPDCVKAGREAKEEEVARVVSEEGLRRWRWLREKRNLERDPTIVHCLMEYCQTPVPKPADVEEGTGWERFRQCPKCSFSFCAFCRRTWHGPITGCPIAHSEKIVLQYLAADEGSEEREYLEKKFGRNNVIRLVKLYEEEQANKRWLEASTVACPGCEIHVEKNLGCNHMTCWKCGQHFCYRCGTKLQPADPYRHFSTPGQPCYYKLFDFQAEGAGRAEEGLVGIWADLNH</sequence>
<dbReference type="GO" id="GO:0031090">
    <property type="term" value="C:organelle membrane"/>
    <property type="evidence" value="ECO:0007669"/>
    <property type="project" value="UniProtKB-ARBA"/>
</dbReference>
<dbReference type="PROSITE" id="PS00518">
    <property type="entry name" value="ZF_RING_1"/>
    <property type="match status" value="1"/>
</dbReference>
<keyword evidence="13" id="KW-0472">Membrane</keyword>
<keyword evidence="5" id="KW-0808">Transferase</keyword>
<evidence type="ECO:0000256" key="6">
    <source>
        <dbReference type="ARBA" id="ARBA00022692"/>
    </source>
</evidence>
<dbReference type="InterPro" id="IPR031127">
    <property type="entry name" value="E3_UB_ligase_RBR"/>
</dbReference>
<keyword evidence="8" id="KW-0677">Repeat</keyword>
<evidence type="ECO:0000256" key="10">
    <source>
        <dbReference type="ARBA" id="ARBA00022786"/>
    </source>
</evidence>
<dbReference type="Gene3D" id="3.10.110.10">
    <property type="entry name" value="Ubiquitin Conjugating Enzyme"/>
    <property type="match status" value="1"/>
</dbReference>
<dbReference type="InterPro" id="IPR016135">
    <property type="entry name" value="UBQ-conjugating_enzyme/RWD"/>
</dbReference>
<dbReference type="Proteomes" id="UP000807342">
    <property type="component" value="Unassembled WGS sequence"/>
</dbReference>
<proteinExistence type="inferred from homology"/>
<evidence type="ECO:0000256" key="15">
    <source>
        <dbReference type="PROSITE-ProRule" id="PRU00175"/>
    </source>
</evidence>
<dbReference type="Pfam" id="PF05773">
    <property type="entry name" value="RWD"/>
    <property type="match status" value="1"/>
</dbReference>
<dbReference type="CDD" id="cd20354">
    <property type="entry name" value="Rcat_RBR_RNF14"/>
    <property type="match status" value="1"/>
</dbReference>
<reference evidence="19" key="1">
    <citation type="submission" date="2020-11" db="EMBL/GenBank/DDBJ databases">
        <authorList>
            <consortium name="DOE Joint Genome Institute"/>
            <person name="Ahrendt S."/>
            <person name="Riley R."/>
            <person name="Andreopoulos W."/>
            <person name="Labutti K."/>
            <person name="Pangilinan J."/>
            <person name="Ruiz-Duenas F.J."/>
            <person name="Barrasa J.M."/>
            <person name="Sanchez-Garcia M."/>
            <person name="Camarero S."/>
            <person name="Miyauchi S."/>
            <person name="Serrano A."/>
            <person name="Linde D."/>
            <person name="Babiker R."/>
            <person name="Drula E."/>
            <person name="Ayuso-Fernandez I."/>
            <person name="Pacheco R."/>
            <person name="Padilla G."/>
            <person name="Ferreira P."/>
            <person name="Barriuso J."/>
            <person name="Kellner H."/>
            <person name="Castanera R."/>
            <person name="Alfaro M."/>
            <person name="Ramirez L."/>
            <person name="Pisabarro A.G."/>
            <person name="Kuo A."/>
            <person name="Tritt A."/>
            <person name="Lipzen A."/>
            <person name="He G."/>
            <person name="Yan M."/>
            <person name="Ng V."/>
            <person name="Cullen D."/>
            <person name="Martin F."/>
            <person name="Rosso M.-N."/>
            <person name="Henrissat B."/>
            <person name="Hibbett D."/>
            <person name="Martinez A.T."/>
            <person name="Grigoriev I.V."/>
        </authorList>
    </citation>
    <scope>NUCLEOTIDE SEQUENCE</scope>
    <source>
        <strain evidence="19">MF-IS2</strain>
    </source>
</reference>
<dbReference type="PROSITE" id="PS50089">
    <property type="entry name" value="ZF_RING_2"/>
    <property type="match status" value="1"/>
</dbReference>
<evidence type="ECO:0000256" key="14">
    <source>
        <dbReference type="ARBA" id="ARBA00044508"/>
    </source>
</evidence>
<feature type="domain" description="RING-type" evidence="18">
    <location>
        <begin position="187"/>
        <end position="442"/>
    </location>
</feature>
<dbReference type="AlphaFoldDB" id="A0A9P5XHZ7"/>